<comment type="caution">
    <text evidence="1">The sequence shown here is derived from an EMBL/GenBank/DDBJ whole genome shotgun (WGS) entry which is preliminary data.</text>
</comment>
<dbReference type="EMBL" id="BAABCW010000009">
    <property type="protein sequence ID" value="GAA3510513.1"/>
    <property type="molecule type" value="Genomic_DNA"/>
</dbReference>
<dbReference type="Proteomes" id="UP001500459">
    <property type="component" value="Unassembled WGS sequence"/>
</dbReference>
<name>A0ABP6UPK5_9FLAO</name>
<evidence type="ECO:0000313" key="1">
    <source>
        <dbReference type="EMBL" id="GAA3510513.1"/>
    </source>
</evidence>
<dbReference type="RefSeq" id="WP_344927878.1">
    <property type="nucleotide sequence ID" value="NZ_BAABCW010000009.1"/>
</dbReference>
<accession>A0ABP6UPK5</accession>
<keyword evidence="2" id="KW-1185">Reference proteome</keyword>
<sequence length="243" mass="28057">MKRYAISVITITIVLLLILFFSVNTDEMIRNKIEEGEIVYSNELGFINWDHAKPEGTLRAFRELQRLNRTITNTVTFSYSQQMIIRVGSFSAVAEYTEERNIPRRLTSTEELVFFLEIFTSVTESFEKMQGELPYGIIPQTKASSFREGDLMGNLLSFYIAVSDENLNEIRSDLTILTTTEAYEVYENLDLSHDQLIDWSRLLAPLDDSFNIVCTLKQIIDLSTKIEQPLSIKTAGKKRFYFL</sequence>
<proteinExistence type="predicted"/>
<protein>
    <submittedName>
        <fullName evidence="1">Uncharacterized protein</fullName>
    </submittedName>
</protein>
<reference evidence="2" key="1">
    <citation type="journal article" date="2019" name="Int. J. Syst. Evol. Microbiol.">
        <title>The Global Catalogue of Microorganisms (GCM) 10K type strain sequencing project: providing services to taxonomists for standard genome sequencing and annotation.</title>
        <authorList>
            <consortium name="The Broad Institute Genomics Platform"/>
            <consortium name="The Broad Institute Genome Sequencing Center for Infectious Disease"/>
            <person name="Wu L."/>
            <person name="Ma J."/>
        </authorList>
    </citation>
    <scope>NUCLEOTIDE SEQUENCE [LARGE SCALE GENOMIC DNA]</scope>
    <source>
        <strain evidence="2">JCM 17106</strain>
    </source>
</reference>
<evidence type="ECO:0000313" key="2">
    <source>
        <dbReference type="Proteomes" id="UP001500459"/>
    </source>
</evidence>
<gene>
    <name evidence="1" type="ORF">GCM10022393_25030</name>
</gene>
<organism evidence="1 2">
    <name type="scientific">Aquimarina addita</name>
    <dbReference type="NCBI Taxonomy" id="870485"/>
    <lineage>
        <taxon>Bacteria</taxon>
        <taxon>Pseudomonadati</taxon>
        <taxon>Bacteroidota</taxon>
        <taxon>Flavobacteriia</taxon>
        <taxon>Flavobacteriales</taxon>
        <taxon>Flavobacteriaceae</taxon>
        <taxon>Aquimarina</taxon>
    </lineage>
</organism>